<comment type="caution">
    <text evidence="4">The sequence shown here is derived from an EMBL/GenBank/DDBJ whole genome shotgun (WGS) entry which is preliminary data.</text>
</comment>
<feature type="compositionally biased region" description="Low complexity" evidence="1">
    <location>
        <begin position="44"/>
        <end position="54"/>
    </location>
</feature>
<accession>A0A3N4S132</accession>
<feature type="signal peptide" evidence="2">
    <location>
        <begin position="1"/>
        <end position="27"/>
    </location>
</feature>
<dbReference type="InterPro" id="IPR006311">
    <property type="entry name" value="TAT_signal"/>
</dbReference>
<gene>
    <name evidence="4" type="ORF">EDD38_5413</name>
    <name evidence="3" type="ORF">EDD39_5161</name>
</gene>
<sequence length="169" mass="16970">MPRTPRRRHLPAALAATAAVLALTALAPAPGPGSAPGPGPAAAPPAARDTEPACTGAVGPAVPVTGGTVTWCETAGGGRLVFTNTSPADADLSLVVHDCDGGKAPNLDAAKCAATLKGTRDVVWRQVGPQQAVSADFAIKKGANAQVWWTADPADRATDLRLLGTPWNA</sequence>
<evidence type="ECO:0000256" key="2">
    <source>
        <dbReference type="SAM" id="SignalP"/>
    </source>
</evidence>
<evidence type="ECO:0000313" key="3">
    <source>
        <dbReference type="EMBL" id="ROR46870.1"/>
    </source>
</evidence>
<evidence type="ECO:0000256" key="1">
    <source>
        <dbReference type="SAM" id="MobiDB-lite"/>
    </source>
</evidence>
<protein>
    <submittedName>
        <fullName evidence="4">Uncharacterized protein</fullName>
    </submittedName>
</protein>
<feature type="compositionally biased region" description="Pro residues" evidence="1">
    <location>
        <begin position="31"/>
        <end position="43"/>
    </location>
</feature>
<evidence type="ECO:0000313" key="6">
    <source>
        <dbReference type="Proteomes" id="UP000267408"/>
    </source>
</evidence>
<evidence type="ECO:0000313" key="5">
    <source>
        <dbReference type="Proteomes" id="UP000266906"/>
    </source>
</evidence>
<reference evidence="5 6" key="1">
    <citation type="submission" date="2018-11" db="EMBL/GenBank/DDBJ databases">
        <title>Sequencing the genomes of 1000 actinobacteria strains.</title>
        <authorList>
            <person name="Klenk H.-P."/>
        </authorList>
    </citation>
    <scope>NUCLEOTIDE SEQUENCE [LARGE SCALE GENOMIC DNA]</scope>
    <source>
        <strain evidence="3 6">DSM 44780</strain>
        <strain evidence="4 5">DSM 44781</strain>
    </source>
</reference>
<dbReference type="Proteomes" id="UP000267408">
    <property type="component" value="Unassembled WGS sequence"/>
</dbReference>
<feature type="region of interest" description="Disordered" evidence="1">
    <location>
        <begin position="31"/>
        <end position="54"/>
    </location>
</feature>
<dbReference type="RefSeq" id="WP_123559735.1">
    <property type="nucleotide sequence ID" value="NZ_JBEYIY010000085.1"/>
</dbReference>
<dbReference type="EMBL" id="RKQG01000001">
    <property type="protein sequence ID" value="RPE37031.1"/>
    <property type="molecule type" value="Genomic_DNA"/>
</dbReference>
<dbReference type="AlphaFoldDB" id="A0A3N4S132"/>
<dbReference type="EMBL" id="RJVJ01000001">
    <property type="protein sequence ID" value="ROR46870.1"/>
    <property type="molecule type" value="Genomic_DNA"/>
</dbReference>
<keyword evidence="5" id="KW-1185">Reference proteome</keyword>
<evidence type="ECO:0000313" key="4">
    <source>
        <dbReference type="EMBL" id="RPE37031.1"/>
    </source>
</evidence>
<dbReference type="OrthoDB" id="3872554at2"/>
<keyword evidence="2" id="KW-0732">Signal</keyword>
<dbReference type="Proteomes" id="UP000266906">
    <property type="component" value="Unassembled WGS sequence"/>
</dbReference>
<dbReference type="PROSITE" id="PS51318">
    <property type="entry name" value="TAT"/>
    <property type="match status" value="1"/>
</dbReference>
<name>A0A3N4S132_9ACTN</name>
<feature type="chain" id="PRO_5044596217" evidence="2">
    <location>
        <begin position="28"/>
        <end position="169"/>
    </location>
</feature>
<accession>A0A8G1UMK1</accession>
<organism evidence="4 5">
    <name type="scientific">Kitasatospora cineracea</name>
    <dbReference type="NCBI Taxonomy" id="88074"/>
    <lineage>
        <taxon>Bacteria</taxon>
        <taxon>Bacillati</taxon>
        <taxon>Actinomycetota</taxon>
        <taxon>Actinomycetes</taxon>
        <taxon>Kitasatosporales</taxon>
        <taxon>Streptomycetaceae</taxon>
        <taxon>Kitasatospora</taxon>
    </lineage>
</organism>
<proteinExistence type="predicted"/>